<comment type="caution">
    <text evidence="5">The sequence shown here is derived from an EMBL/GenBank/DDBJ whole genome shotgun (WGS) entry which is preliminary data.</text>
</comment>
<dbReference type="PROSITE" id="PS50213">
    <property type="entry name" value="FAS1"/>
    <property type="match status" value="1"/>
</dbReference>
<dbReference type="SUPFAM" id="SSF82153">
    <property type="entry name" value="FAS1 domain"/>
    <property type="match status" value="1"/>
</dbReference>
<dbReference type="InterPro" id="IPR052806">
    <property type="entry name" value="Fasciclin-like_AGP"/>
</dbReference>
<reference evidence="6" key="1">
    <citation type="journal article" date="2024" name="IScience">
        <title>Strigolactones Initiate the Formation of Haustorium-like Structures in Castilleja.</title>
        <authorList>
            <person name="Buerger M."/>
            <person name="Peterson D."/>
            <person name="Chory J."/>
        </authorList>
    </citation>
    <scope>NUCLEOTIDE SEQUENCE [LARGE SCALE GENOMIC DNA]</scope>
</reference>
<gene>
    <name evidence="5" type="ORF">CASFOL_018641</name>
</gene>
<evidence type="ECO:0000259" key="4">
    <source>
        <dbReference type="PROSITE" id="PS50213"/>
    </source>
</evidence>
<protein>
    <recommendedName>
        <fullName evidence="4">FAS1 domain-containing protein</fullName>
    </recommendedName>
</protein>
<feature type="signal peptide" evidence="3">
    <location>
        <begin position="1"/>
        <end position="29"/>
    </location>
</feature>
<proteinExistence type="inferred from homology"/>
<keyword evidence="6" id="KW-1185">Reference proteome</keyword>
<sequence length="299" mass="32636">MACSSPSPQSSIILLALLLILLSTTKTTAAGITIPASPLQELETMLQVLRNRGYTLFTNAIATSDVQYQLTTSSAAEETPTPPFTLFAPVDELLFALDMSADAEAYVSTLKYHVIPNRLHTFTDLRNLSFPFLETLLPHYSVLIGKIREGYVDTVNNATVGVMVDGVRLSEPDLFVGSRIAVHGIDGILLTGLNMKPQFDRIENGSGHFAPTGSPSAKTELNRNITSKRAPSPMNPTISPATHSIGKNPAAAPGILQDKAEKKKKNKKQQPVRHVRGGRVFHRRRSRGHGHHPHRPEDL</sequence>
<name>A0ABD3D5X2_9LAMI</name>
<dbReference type="Proteomes" id="UP001632038">
    <property type="component" value="Unassembled WGS sequence"/>
</dbReference>
<dbReference type="AlphaFoldDB" id="A0ABD3D5X2"/>
<feature type="domain" description="FAS1" evidence="4">
    <location>
        <begin position="41"/>
        <end position="189"/>
    </location>
</feature>
<feature type="chain" id="PRO_5044895001" description="FAS1 domain-containing protein" evidence="3">
    <location>
        <begin position="30"/>
        <end position="299"/>
    </location>
</feature>
<comment type="similarity">
    <text evidence="1">Belongs to the fasciclin-like AGP family.</text>
</comment>
<dbReference type="PANTHER" id="PTHR33985:SF15">
    <property type="entry name" value="FASCICLIN-LIKE ARABINOGALACTAN PROTEIN 19"/>
    <property type="match status" value="1"/>
</dbReference>
<dbReference type="PANTHER" id="PTHR33985">
    <property type="entry name" value="OS02G0491300 PROTEIN-RELATED"/>
    <property type="match status" value="1"/>
</dbReference>
<feature type="region of interest" description="Disordered" evidence="2">
    <location>
        <begin position="226"/>
        <end position="299"/>
    </location>
</feature>
<evidence type="ECO:0000256" key="3">
    <source>
        <dbReference type="SAM" id="SignalP"/>
    </source>
</evidence>
<evidence type="ECO:0000256" key="1">
    <source>
        <dbReference type="ARBA" id="ARBA00007843"/>
    </source>
</evidence>
<evidence type="ECO:0000256" key="2">
    <source>
        <dbReference type="SAM" id="MobiDB-lite"/>
    </source>
</evidence>
<accession>A0ABD3D5X2</accession>
<evidence type="ECO:0000313" key="5">
    <source>
        <dbReference type="EMBL" id="KAL3637473.1"/>
    </source>
</evidence>
<evidence type="ECO:0000313" key="6">
    <source>
        <dbReference type="Proteomes" id="UP001632038"/>
    </source>
</evidence>
<keyword evidence="3" id="KW-0732">Signal</keyword>
<feature type="compositionally biased region" description="Polar residues" evidence="2">
    <location>
        <begin position="226"/>
        <end position="242"/>
    </location>
</feature>
<dbReference type="EMBL" id="JAVIJP010000025">
    <property type="protein sequence ID" value="KAL3637473.1"/>
    <property type="molecule type" value="Genomic_DNA"/>
</dbReference>
<feature type="compositionally biased region" description="Basic residues" evidence="2">
    <location>
        <begin position="262"/>
        <end position="299"/>
    </location>
</feature>
<dbReference type="Gene3D" id="2.30.180.10">
    <property type="entry name" value="FAS1 domain"/>
    <property type="match status" value="1"/>
</dbReference>
<dbReference type="SMART" id="SM00554">
    <property type="entry name" value="FAS1"/>
    <property type="match status" value="1"/>
</dbReference>
<dbReference type="InterPro" id="IPR036378">
    <property type="entry name" value="FAS1_dom_sf"/>
</dbReference>
<dbReference type="InterPro" id="IPR000782">
    <property type="entry name" value="FAS1_domain"/>
</dbReference>
<dbReference type="Pfam" id="PF02469">
    <property type="entry name" value="Fasciclin"/>
    <property type="match status" value="1"/>
</dbReference>
<organism evidence="5 6">
    <name type="scientific">Castilleja foliolosa</name>
    <dbReference type="NCBI Taxonomy" id="1961234"/>
    <lineage>
        <taxon>Eukaryota</taxon>
        <taxon>Viridiplantae</taxon>
        <taxon>Streptophyta</taxon>
        <taxon>Embryophyta</taxon>
        <taxon>Tracheophyta</taxon>
        <taxon>Spermatophyta</taxon>
        <taxon>Magnoliopsida</taxon>
        <taxon>eudicotyledons</taxon>
        <taxon>Gunneridae</taxon>
        <taxon>Pentapetalae</taxon>
        <taxon>asterids</taxon>
        <taxon>lamiids</taxon>
        <taxon>Lamiales</taxon>
        <taxon>Orobanchaceae</taxon>
        <taxon>Pedicularideae</taxon>
        <taxon>Castillejinae</taxon>
        <taxon>Castilleja</taxon>
    </lineage>
</organism>